<feature type="domain" description="HTH LytTR-type" evidence="2">
    <location>
        <begin position="101"/>
        <end position="202"/>
    </location>
</feature>
<proteinExistence type="predicted"/>
<gene>
    <name evidence="3" type="primary">ypdB_20</name>
    <name evidence="3" type="ORF">SDC9_114318</name>
</gene>
<dbReference type="Pfam" id="PF04397">
    <property type="entry name" value="LytTR"/>
    <property type="match status" value="1"/>
</dbReference>
<dbReference type="PANTHER" id="PTHR37299:SF1">
    <property type="entry name" value="STAGE 0 SPORULATION PROTEIN A HOMOLOG"/>
    <property type="match status" value="1"/>
</dbReference>
<dbReference type="SMART" id="SM00850">
    <property type="entry name" value="LytTR"/>
    <property type="match status" value="1"/>
</dbReference>
<evidence type="ECO:0000259" key="1">
    <source>
        <dbReference type="PROSITE" id="PS50110"/>
    </source>
</evidence>
<dbReference type="Gene3D" id="2.40.50.1020">
    <property type="entry name" value="LytTr DNA-binding domain"/>
    <property type="match status" value="1"/>
</dbReference>
<dbReference type="EMBL" id="VSSQ01021662">
    <property type="protein sequence ID" value="MPM67396.1"/>
    <property type="molecule type" value="Genomic_DNA"/>
</dbReference>
<reference evidence="3" key="1">
    <citation type="submission" date="2019-08" db="EMBL/GenBank/DDBJ databases">
        <authorList>
            <person name="Kucharzyk K."/>
            <person name="Murdoch R.W."/>
            <person name="Higgins S."/>
            <person name="Loffler F."/>
        </authorList>
    </citation>
    <scope>NUCLEOTIDE SEQUENCE</scope>
</reference>
<dbReference type="Gene3D" id="3.40.50.2300">
    <property type="match status" value="1"/>
</dbReference>
<organism evidence="3">
    <name type="scientific">bioreactor metagenome</name>
    <dbReference type="NCBI Taxonomy" id="1076179"/>
    <lineage>
        <taxon>unclassified sequences</taxon>
        <taxon>metagenomes</taxon>
        <taxon>ecological metagenomes</taxon>
    </lineage>
</organism>
<feature type="domain" description="Response regulatory" evidence="1">
    <location>
        <begin position="1"/>
        <end position="90"/>
    </location>
</feature>
<dbReference type="InterPro" id="IPR001789">
    <property type="entry name" value="Sig_transdc_resp-reg_receiver"/>
</dbReference>
<dbReference type="Pfam" id="PF00072">
    <property type="entry name" value="Response_reg"/>
    <property type="match status" value="1"/>
</dbReference>
<dbReference type="InterPro" id="IPR011006">
    <property type="entry name" value="CheY-like_superfamily"/>
</dbReference>
<dbReference type="PROSITE" id="PS50930">
    <property type="entry name" value="HTH_LYTTR"/>
    <property type="match status" value="1"/>
</dbReference>
<evidence type="ECO:0000259" key="2">
    <source>
        <dbReference type="PROSITE" id="PS50930"/>
    </source>
</evidence>
<protein>
    <submittedName>
        <fullName evidence="3">Transcriptional regulatory protein YpdB</fullName>
    </submittedName>
</protein>
<sequence length="210" mass="24308">MYHIFTNGFDLLDSLERQPAFDVILLDIVMPGMNGIQIAKEIRRSNETVKIIFLTTSAEFAVDSYAVGAFYYLLKPLDKDLFFQILDKTCYHIQQEETQSILLNDGKTIRRLPLHHLVYCETMQRTLYYYLTDGSVVKLPGTLGELEQQLLHVDYFAKPHRSYLLNLKHVSSIRTNELTTILGNKLPLARGRYHDLTKAYLAQAFSEDKR</sequence>
<dbReference type="SUPFAM" id="SSF52172">
    <property type="entry name" value="CheY-like"/>
    <property type="match status" value="1"/>
</dbReference>
<comment type="caution">
    <text evidence="3">The sequence shown here is derived from an EMBL/GenBank/DDBJ whole genome shotgun (WGS) entry which is preliminary data.</text>
</comment>
<name>A0A645BPT6_9ZZZZ</name>
<dbReference type="AlphaFoldDB" id="A0A645BPT6"/>
<dbReference type="PANTHER" id="PTHR37299">
    <property type="entry name" value="TRANSCRIPTIONAL REGULATOR-RELATED"/>
    <property type="match status" value="1"/>
</dbReference>
<dbReference type="SMART" id="SM00448">
    <property type="entry name" value="REC"/>
    <property type="match status" value="1"/>
</dbReference>
<dbReference type="PROSITE" id="PS50110">
    <property type="entry name" value="RESPONSE_REGULATORY"/>
    <property type="match status" value="1"/>
</dbReference>
<dbReference type="InterPro" id="IPR007492">
    <property type="entry name" value="LytTR_DNA-bd_dom"/>
</dbReference>
<dbReference type="InterPro" id="IPR046947">
    <property type="entry name" value="LytR-like"/>
</dbReference>
<evidence type="ECO:0000313" key="3">
    <source>
        <dbReference type="EMBL" id="MPM67396.1"/>
    </source>
</evidence>
<accession>A0A645BPT6</accession>
<dbReference type="GO" id="GO:0003677">
    <property type="term" value="F:DNA binding"/>
    <property type="evidence" value="ECO:0007669"/>
    <property type="project" value="InterPro"/>
</dbReference>
<dbReference type="GO" id="GO:0000156">
    <property type="term" value="F:phosphorelay response regulator activity"/>
    <property type="evidence" value="ECO:0007669"/>
    <property type="project" value="InterPro"/>
</dbReference>